<dbReference type="PANTHER" id="PTHR30547">
    <property type="entry name" value="UNCHARACTERIZED PROTEIN YHCG-RELATED"/>
    <property type="match status" value="1"/>
</dbReference>
<dbReference type="RefSeq" id="WP_186737952.1">
    <property type="nucleotide sequence ID" value="NZ_VFIA01000014.1"/>
</dbReference>
<dbReference type="Pfam" id="PF17761">
    <property type="entry name" value="DUF1016_N"/>
    <property type="match status" value="1"/>
</dbReference>
<sequence length="156" mass="17892">MKKFVVANLPLILQHPIAKLPETSQESVGVAPILENAENFEHLFLHSVLSKITWSYHIILPDEVKDVEQRFWYIEQTLTGSWGRNVLTHQIEIGLYKRQVKTTKLTNFEHTMAKPQSDLVTQLVKDPYVFDFVVATAKELDVESQLVQQGSMFLLG</sequence>
<dbReference type="InterPro" id="IPR053148">
    <property type="entry name" value="PD-DEXK-like_domain"/>
</dbReference>
<name>A0ABR6W6H7_9BACT</name>
<evidence type="ECO:0000313" key="3">
    <source>
        <dbReference type="Proteomes" id="UP000700732"/>
    </source>
</evidence>
<dbReference type="PANTHER" id="PTHR30547:SF0">
    <property type="entry name" value="BLR8175 PROTEIN"/>
    <property type="match status" value="1"/>
</dbReference>
<dbReference type="EMBL" id="VFIA01000014">
    <property type="protein sequence ID" value="MBC3792165.1"/>
    <property type="molecule type" value="Genomic_DNA"/>
</dbReference>
<dbReference type="InterPro" id="IPR041527">
    <property type="entry name" value="YhcG_N"/>
</dbReference>
<dbReference type="Proteomes" id="UP000700732">
    <property type="component" value="Unassembled WGS sequence"/>
</dbReference>
<feature type="domain" description="YhcG N-terminal" evidence="1">
    <location>
        <begin position="38"/>
        <end position="98"/>
    </location>
</feature>
<gene>
    <name evidence="2" type="ORF">FH603_2675</name>
</gene>
<evidence type="ECO:0000313" key="2">
    <source>
        <dbReference type="EMBL" id="MBC3792165.1"/>
    </source>
</evidence>
<accession>A0ABR6W6H7</accession>
<protein>
    <submittedName>
        <fullName evidence="2">Nuclease of restriction endonuclease-like (RecB) superfamily</fullName>
    </submittedName>
</protein>
<reference evidence="2 3" key="1">
    <citation type="submission" date="2019-06" db="EMBL/GenBank/DDBJ databases">
        <title>Spirosoma utsteinense sp. nov. isolated from Antarctic ice-free soils.</title>
        <authorList>
            <person name="Tahon G."/>
        </authorList>
    </citation>
    <scope>NUCLEOTIDE SEQUENCE [LARGE SCALE GENOMIC DNA]</scope>
    <source>
        <strain evidence="2 3">LMG 31447</strain>
    </source>
</reference>
<organism evidence="2 3">
    <name type="scientific">Spirosoma utsteinense</name>
    <dbReference type="NCBI Taxonomy" id="2585773"/>
    <lineage>
        <taxon>Bacteria</taxon>
        <taxon>Pseudomonadati</taxon>
        <taxon>Bacteroidota</taxon>
        <taxon>Cytophagia</taxon>
        <taxon>Cytophagales</taxon>
        <taxon>Cytophagaceae</taxon>
        <taxon>Spirosoma</taxon>
    </lineage>
</organism>
<keyword evidence="3" id="KW-1185">Reference proteome</keyword>
<comment type="caution">
    <text evidence="2">The sequence shown here is derived from an EMBL/GenBank/DDBJ whole genome shotgun (WGS) entry which is preliminary data.</text>
</comment>
<evidence type="ECO:0000259" key="1">
    <source>
        <dbReference type="Pfam" id="PF17761"/>
    </source>
</evidence>
<proteinExistence type="predicted"/>